<feature type="non-terminal residue" evidence="1">
    <location>
        <position position="78"/>
    </location>
</feature>
<evidence type="ECO:0000313" key="2">
    <source>
        <dbReference type="Proteomes" id="UP000789702"/>
    </source>
</evidence>
<comment type="caution">
    <text evidence="1">The sequence shown here is derived from an EMBL/GenBank/DDBJ whole genome shotgun (WGS) entry which is preliminary data.</text>
</comment>
<evidence type="ECO:0000313" key="1">
    <source>
        <dbReference type="EMBL" id="CAG8772199.1"/>
    </source>
</evidence>
<accession>A0ACA9R0Q7</accession>
<dbReference type="EMBL" id="CAJVPU010057523">
    <property type="protein sequence ID" value="CAG8772199.1"/>
    <property type="molecule type" value="Genomic_DNA"/>
</dbReference>
<proteinExistence type="predicted"/>
<organism evidence="1 2">
    <name type="scientific">Dentiscutata heterogama</name>
    <dbReference type="NCBI Taxonomy" id="1316150"/>
    <lineage>
        <taxon>Eukaryota</taxon>
        <taxon>Fungi</taxon>
        <taxon>Fungi incertae sedis</taxon>
        <taxon>Mucoromycota</taxon>
        <taxon>Glomeromycotina</taxon>
        <taxon>Glomeromycetes</taxon>
        <taxon>Diversisporales</taxon>
        <taxon>Gigasporaceae</taxon>
        <taxon>Dentiscutata</taxon>
    </lineage>
</organism>
<gene>
    <name evidence="1" type="ORF">DHETER_LOCUS15900</name>
</gene>
<dbReference type="Proteomes" id="UP000789702">
    <property type="component" value="Unassembled WGS sequence"/>
</dbReference>
<sequence length="78" mass="9033">VKKEVIALKKAFEKLYEQGKTPQLTFIVAQKRHHTRFVPVNRNDADQKGNCRPGTVVDQEIVQKNHFDFFLQSHSGIQ</sequence>
<protein>
    <submittedName>
        <fullName evidence="1">15231_t:CDS:1</fullName>
    </submittedName>
</protein>
<feature type="non-terminal residue" evidence="1">
    <location>
        <position position="1"/>
    </location>
</feature>
<reference evidence="1" key="1">
    <citation type="submission" date="2021-06" db="EMBL/GenBank/DDBJ databases">
        <authorList>
            <person name="Kallberg Y."/>
            <person name="Tangrot J."/>
            <person name="Rosling A."/>
        </authorList>
    </citation>
    <scope>NUCLEOTIDE SEQUENCE</scope>
    <source>
        <strain evidence="1">IL203A</strain>
    </source>
</reference>
<keyword evidence="2" id="KW-1185">Reference proteome</keyword>
<name>A0ACA9R0Q7_9GLOM</name>